<protein>
    <recommendedName>
        <fullName evidence="3">AhpC/TSA family protein</fullName>
    </recommendedName>
</protein>
<name>A0A1G7YTX1_9FLAO</name>
<dbReference type="InterPro" id="IPR036249">
    <property type="entry name" value="Thioredoxin-like_sf"/>
</dbReference>
<dbReference type="STRING" id="470826.SAMN04488027_11435"/>
<sequence>METQLKSLDNEILSIHDLLKKGQINLILFYNTYCLGCTGRAIPFAYKLSQHFPELNLIVIHTNFGNQMFSKTEILDIFTSKTSPFEIYLDPDAEAYNYFECEGTPHWIVLDQNLNISRSIFGSQNQAQQRLWYAIEELKV</sequence>
<keyword evidence="2" id="KW-1185">Reference proteome</keyword>
<proteinExistence type="predicted"/>
<dbReference type="PANTHER" id="PTHR42852:SF13">
    <property type="entry name" value="PROTEIN DIPZ"/>
    <property type="match status" value="1"/>
</dbReference>
<evidence type="ECO:0000313" key="2">
    <source>
        <dbReference type="Proteomes" id="UP000199296"/>
    </source>
</evidence>
<dbReference type="Proteomes" id="UP000199296">
    <property type="component" value="Unassembled WGS sequence"/>
</dbReference>
<dbReference type="SUPFAM" id="SSF52833">
    <property type="entry name" value="Thioredoxin-like"/>
    <property type="match status" value="1"/>
</dbReference>
<dbReference type="RefSeq" id="WP_093369477.1">
    <property type="nucleotide sequence ID" value="NZ_FNCW01000014.1"/>
</dbReference>
<dbReference type="InterPro" id="IPR050553">
    <property type="entry name" value="Thioredoxin_ResA/DsbE_sf"/>
</dbReference>
<gene>
    <name evidence="1" type="ORF">SAMN04488027_11435</name>
</gene>
<reference evidence="1 2" key="1">
    <citation type="submission" date="2016-10" db="EMBL/GenBank/DDBJ databases">
        <authorList>
            <person name="de Groot N.N."/>
        </authorList>
    </citation>
    <scope>NUCLEOTIDE SEQUENCE [LARGE SCALE GENOMIC DNA]</scope>
    <source>
        <strain evidence="1 2">DSM 19803</strain>
    </source>
</reference>
<dbReference type="OrthoDB" id="1352984at2"/>
<dbReference type="PANTHER" id="PTHR42852">
    <property type="entry name" value="THIOL:DISULFIDE INTERCHANGE PROTEIN DSBE"/>
    <property type="match status" value="1"/>
</dbReference>
<evidence type="ECO:0008006" key="3">
    <source>
        <dbReference type="Google" id="ProtNLM"/>
    </source>
</evidence>
<accession>A0A1G7YTX1</accession>
<organism evidence="1 2">
    <name type="scientific">Psychroflexus sediminis</name>
    <dbReference type="NCBI Taxonomy" id="470826"/>
    <lineage>
        <taxon>Bacteria</taxon>
        <taxon>Pseudomonadati</taxon>
        <taxon>Bacteroidota</taxon>
        <taxon>Flavobacteriia</taxon>
        <taxon>Flavobacteriales</taxon>
        <taxon>Flavobacteriaceae</taxon>
        <taxon>Psychroflexus</taxon>
    </lineage>
</organism>
<evidence type="ECO:0000313" key="1">
    <source>
        <dbReference type="EMBL" id="SDG99921.1"/>
    </source>
</evidence>
<dbReference type="AlphaFoldDB" id="A0A1G7YTX1"/>
<dbReference type="Gene3D" id="3.40.30.10">
    <property type="entry name" value="Glutaredoxin"/>
    <property type="match status" value="1"/>
</dbReference>
<dbReference type="EMBL" id="FNCW01000014">
    <property type="protein sequence ID" value="SDG99921.1"/>
    <property type="molecule type" value="Genomic_DNA"/>
</dbReference>